<dbReference type="AlphaFoldDB" id="A0A8H3N1I7"/>
<reference evidence="2 3" key="1">
    <citation type="submission" date="2020-01" db="EMBL/GenBank/DDBJ databases">
        <title>Draft genome sequence of Aspergillus udagawae IFM 46972.</title>
        <authorList>
            <person name="Takahashi H."/>
            <person name="Yaguchi T."/>
        </authorList>
    </citation>
    <scope>NUCLEOTIDE SEQUENCE [LARGE SCALE GENOMIC DNA]</scope>
    <source>
        <strain evidence="2 3">IFM 46972</strain>
    </source>
</reference>
<feature type="non-terminal residue" evidence="2">
    <location>
        <position position="1"/>
    </location>
</feature>
<accession>A0A8H3N1I7</accession>
<proteinExistence type="predicted"/>
<evidence type="ECO:0000256" key="1">
    <source>
        <dbReference type="SAM" id="MobiDB-lite"/>
    </source>
</evidence>
<sequence length="97" mass="10587">HLIYLFSYSDWLDHHSAQTTTTAPTSCASFGLTARSLLHSGFSERKNPPPTLLSLDPSTAHSPQSPAPDLISTSFPVLPVSFEHRLILILFPSITLS</sequence>
<feature type="region of interest" description="Disordered" evidence="1">
    <location>
        <begin position="41"/>
        <end position="67"/>
    </location>
</feature>
<name>A0A8H3N1I7_9EURO</name>
<organism evidence="2 3">
    <name type="scientific">Aspergillus udagawae</name>
    <dbReference type="NCBI Taxonomy" id="91492"/>
    <lineage>
        <taxon>Eukaryota</taxon>
        <taxon>Fungi</taxon>
        <taxon>Dikarya</taxon>
        <taxon>Ascomycota</taxon>
        <taxon>Pezizomycotina</taxon>
        <taxon>Eurotiomycetes</taxon>
        <taxon>Eurotiomycetidae</taxon>
        <taxon>Eurotiales</taxon>
        <taxon>Aspergillaceae</taxon>
        <taxon>Aspergillus</taxon>
        <taxon>Aspergillus subgen. Fumigati</taxon>
    </lineage>
</organism>
<evidence type="ECO:0000313" key="2">
    <source>
        <dbReference type="EMBL" id="GFF22439.1"/>
    </source>
</evidence>
<evidence type="ECO:0000313" key="3">
    <source>
        <dbReference type="Proteomes" id="UP000465221"/>
    </source>
</evidence>
<dbReference type="Proteomes" id="UP000465221">
    <property type="component" value="Unassembled WGS sequence"/>
</dbReference>
<protein>
    <submittedName>
        <fullName evidence="2">Uncharacterized protein</fullName>
    </submittedName>
</protein>
<comment type="caution">
    <text evidence="2">The sequence shown here is derived from an EMBL/GenBank/DDBJ whole genome shotgun (WGS) entry which is preliminary data.</text>
</comment>
<dbReference type="EMBL" id="BLKC01000002">
    <property type="protein sequence ID" value="GFF22439.1"/>
    <property type="molecule type" value="Genomic_DNA"/>
</dbReference>
<gene>
    <name evidence="2" type="ORF">IFM46972_00279</name>
</gene>